<dbReference type="SUPFAM" id="SSF75620">
    <property type="entry name" value="Release factor"/>
    <property type="match status" value="1"/>
</dbReference>
<dbReference type="Pfam" id="PF00472">
    <property type="entry name" value="RF-1"/>
    <property type="match status" value="1"/>
</dbReference>
<dbReference type="AlphaFoldDB" id="A0AA36IUT9"/>
<keyword evidence="4" id="KW-1185">Reference proteome</keyword>
<feature type="non-terminal residue" evidence="3">
    <location>
        <position position="1"/>
    </location>
</feature>
<dbReference type="GO" id="GO:0003747">
    <property type="term" value="F:translation release factor activity"/>
    <property type="evidence" value="ECO:0007669"/>
    <property type="project" value="InterPro"/>
</dbReference>
<dbReference type="InterPro" id="IPR045853">
    <property type="entry name" value="Pep_chain_release_fac_I_sf"/>
</dbReference>
<dbReference type="Proteomes" id="UP001178507">
    <property type="component" value="Unassembled WGS sequence"/>
</dbReference>
<comment type="caution">
    <text evidence="3">The sequence shown here is derived from an EMBL/GenBank/DDBJ whole genome shotgun (WGS) entry which is preliminary data.</text>
</comment>
<dbReference type="Gene3D" id="3.30.160.20">
    <property type="match status" value="1"/>
</dbReference>
<proteinExistence type="inferred from homology"/>
<feature type="domain" description="Prokaryotic-type class I peptide chain release factors" evidence="2">
    <location>
        <begin position="90"/>
        <end position="106"/>
    </location>
</feature>
<dbReference type="PROSITE" id="PS00745">
    <property type="entry name" value="RF_PROK_I"/>
    <property type="match status" value="1"/>
</dbReference>
<dbReference type="PANTHER" id="PTHR43116">
    <property type="entry name" value="PEPTIDE CHAIN RELEASE FACTOR 2"/>
    <property type="match status" value="1"/>
</dbReference>
<dbReference type="PANTHER" id="PTHR43116:SF3">
    <property type="entry name" value="CLASS I PEPTIDE CHAIN RELEASE FACTOR"/>
    <property type="match status" value="1"/>
</dbReference>
<dbReference type="InterPro" id="IPR000352">
    <property type="entry name" value="Pep_chain_release_fac_I"/>
</dbReference>
<protein>
    <recommendedName>
        <fullName evidence="2">Prokaryotic-type class I peptide chain release factors domain-containing protein</fullName>
    </recommendedName>
</protein>
<sequence>RTGAHDKTKETTDCCEAISSSRSCCYGCPWPGEYAFGMLQRETGTHRLVRIWNGKRQTTFAGVEVVPLLPDDAVTSLELDPKDLQWDFFRSGGKGGQNVNKVETGVRVTHTPTGVVMKCTEERSQLLNKGKALVKLKAKLLLIQEQQKVEELQSIR</sequence>
<evidence type="ECO:0000256" key="1">
    <source>
        <dbReference type="ARBA" id="ARBA00010835"/>
    </source>
</evidence>
<comment type="similarity">
    <text evidence="1">Belongs to the prokaryotic/mitochondrial release factor family.</text>
</comment>
<evidence type="ECO:0000313" key="4">
    <source>
        <dbReference type="Proteomes" id="UP001178507"/>
    </source>
</evidence>
<accession>A0AA36IUT9</accession>
<reference evidence="3" key="1">
    <citation type="submission" date="2023-08" db="EMBL/GenBank/DDBJ databases">
        <authorList>
            <person name="Chen Y."/>
            <person name="Shah S."/>
            <person name="Dougan E. K."/>
            <person name="Thang M."/>
            <person name="Chan C."/>
        </authorList>
    </citation>
    <scope>NUCLEOTIDE SEQUENCE</scope>
</reference>
<evidence type="ECO:0000313" key="3">
    <source>
        <dbReference type="EMBL" id="CAJ1394046.1"/>
    </source>
</evidence>
<feature type="non-terminal residue" evidence="3">
    <location>
        <position position="156"/>
    </location>
</feature>
<organism evidence="3 4">
    <name type="scientific">Effrenium voratum</name>
    <dbReference type="NCBI Taxonomy" id="2562239"/>
    <lineage>
        <taxon>Eukaryota</taxon>
        <taxon>Sar</taxon>
        <taxon>Alveolata</taxon>
        <taxon>Dinophyceae</taxon>
        <taxon>Suessiales</taxon>
        <taxon>Symbiodiniaceae</taxon>
        <taxon>Effrenium</taxon>
    </lineage>
</organism>
<evidence type="ECO:0000259" key="2">
    <source>
        <dbReference type="PROSITE" id="PS00745"/>
    </source>
</evidence>
<name>A0AA36IUT9_9DINO</name>
<gene>
    <name evidence="3" type="ORF">EVOR1521_LOCUS18789</name>
</gene>
<dbReference type="EMBL" id="CAUJNA010002728">
    <property type="protein sequence ID" value="CAJ1394046.1"/>
    <property type="molecule type" value="Genomic_DNA"/>
</dbReference>